<evidence type="ECO:0000313" key="1">
    <source>
        <dbReference type="EMBL" id="KAI1729013.1"/>
    </source>
</evidence>
<evidence type="ECO:0000313" key="2">
    <source>
        <dbReference type="Proteomes" id="UP001201812"/>
    </source>
</evidence>
<sequence>MCETGEKTTRGAMGHSPWNLAEERLIRPRTQSGLPSPQMMCHCQLVFESRSYHAPENATVAILGPGYVI</sequence>
<keyword evidence="2" id="KW-1185">Reference proteome</keyword>
<proteinExistence type="predicted"/>
<dbReference type="EMBL" id="JAKKPZ010000001">
    <property type="protein sequence ID" value="KAI1729013.1"/>
    <property type="molecule type" value="Genomic_DNA"/>
</dbReference>
<protein>
    <submittedName>
        <fullName evidence="1">Uncharacterized protein</fullName>
    </submittedName>
</protein>
<dbReference type="Proteomes" id="UP001201812">
    <property type="component" value="Unassembled WGS sequence"/>
</dbReference>
<name>A0AAD4NL87_9BILA</name>
<comment type="caution">
    <text evidence="1">The sequence shown here is derived from an EMBL/GenBank/DDBJ whole genome shotgun (WGS) entry which is preliminary data.</text>
</comment>
<organism evidence="1 2">
    <name type="scientific">Ditylenchus destructor</name>
    <dbReference type="NCBI Taxonomy" id="166010"/>
    <lineage>
        <taxon>Eukaryota</taxon>
        <taxon>Metazoa</taxon>
        <taxon>Ecdysozoa</taxon>
        <taxon>Nematoda</taxon>
        <taxon>Chromadorea</taxon>
        <taxon>Rhabditida</taxon>
        <taxon>Tylenchina</taxon>
        <taxon>Tylenchomorpha</taxon>
        <taxon>Sphaerularioidea</taxon>
        <taxon>Anguinidae</taxon>
        <taxon>Anguininae</taxon>
        <taxon>Ditylenchus</taxon>
    </lineage>
</organism>
<dbReference type="AlphaFoldDB" id="A0AAD4NL87"/>
<reference evidence="1" key="1">
    <citation type="submission" date="2022-01" db="EMBL/GenBank/DDBJ databases">
        <title>Genome Sequence Resource for Two Populations of Ditylenchus destructor, the Migratory Endoparasitic Phytonematode.</title>
        <authorList>
            <person name="Zhang H."/>
            <person name="Lin R."/>
            <person name="Xie B."/>
        </authorList>
    </citation>
    <scope>NUCLEOTIDE SEQUENCE</scope>
    <source>
        <strain evidence="1">BazhouSP</strain>
    </source>
</reference>
<gene>
    <name evidence="1" type="ORF">DdX_01228</name>
</gene>
<accession>A0AAD4NL87</accession>